<evidence type="ECO:0000313" key="5">
    <source>
        <dbReference type="Proteomes" id="UP000319257"/>
    </source>
</evidence>
<reference evidence="4 5" key="1">
    <citation type="submission" date="2019-06" db="EMBL/GenBank/DDBJ databases">
        <title>Draft genome sequence of the filamentous fungus Phialemoniopsis curvata isolated from diesel fuel.</title>
        <authorList>
            <person name="Varaljay V.A."/>
            <person name="Lyon W.J."/>
            <person name="Crouch A.L."/>
            <person name="Drake C.E."/>
            <person name="Hollomon J.M."/>
            <person name="Nadeau L.J."/>
            <person name="Nunn H.S."/>
            <person name="Stevenson B.S."/>
            <person name="Bojanowski C.L."/>
            <person name="Crookes-Goodson W.J."/>
        </authorList>
    </citation>
    <scope>NUCLEOTIDE SEQUENCE [LARGE SCALE GENOMIC DNA]</scope>
    <source>
        <strain evidence="4 5">D216</strain>
    </source>
</reference>
<dbReference type="InterPro" id="IPR010987">
    <property type="entry name" value="Glutathione-S-Trfase_C-like"/>
</dbReference>
<dbReference type="CDD" id="cd03189">
    <property type="entry name" value="GST_C_GTT1_like"/>
    <property type="match status" value="1"/>
</dbReference>
<dbReference type="FunCoup" id="A0A507BF31">
    <property type="interactions" value="104"/>
</dbReference>
<dbReference type="InterPro" id="IPR004045">
    <property type="entry name" value="Glutathione_S-Trfase_N"/>
</dbReference>
<dbReference type="OrthoDB" id="2309723at2759"/>
<dbReference type="SUPFAM" id="SSF52833">
    <property type="entry name" value="Thioredoxin-like"/>
    <property type="match status" value="1"/>
</dbReference>
<dbReference type="SFLD" id="SFLDG00358">
    <property type="entry name" value="Main_(cytGST)"/>
    <property type="match status" value="1"/>
</dbReference>
<comment type="similarity">
    <text evidence="1">Belongs to the GST superfamily.</text>
</comment>
<keyword evidence="5" id="KW-1185">Reference proteome</keyword>
<sequence>MASNQGAKFTLHWLERSRAQRIMWIMEELNLSYEIKTYKRSATGTAPPELKRVHPLGKSPLLEVHPPSAQAITLAESGPIMEYLLDHYGDEKLTPRKFVTGKENQVGGETESWLRYRYFMHYAEGSLMSPIQVQLIMNALKGPAVPFYVRPITGLVATKLGTEFLDEEIKTHFDFLEQQLGSAPDGGPFLCGSDLTAADIQMSIPIIIAFTQQIIDKSQYPALDKYAQRLQTSTGYQKAVQRIEDIQGTKFVPI</sequence>
<dbReference type="PROSITE" id="PS50405">
    <property type="entry name" value="GST_CTER"/>
    <property type="match status" value="1"/>
</dbReference>
<dbReference type="SUPFAM" id="SSF47616">
    <property type="entry name" value="GST C-terminal domain-like"/>
    <property type="match status" value="1"/>
</dbReference>
<evidence type="ECO:0000259" key="2">
    <source>
        <dbReference type="PROSITE" id="PS50404"/>
    </source>
</evidence>
<gene>
    <name evidence="4" type="ORF">E0L32_011999</name>
</gene>
<evidence type="ECO:0000313" key="4">
    <source>
        <dbReference type="EMBL" id="TPX17936.1"/>
    </source>
</evidence>
<organism evidence="4 5">
    <name type="scientific">Thyridium curvatum</name>
    <dbReference type="NCBI Taxonomy" id="1093900"/>
    <lineage>
        <taxon>Eukaryota</taxon>
        <taxon>Fungi</taxon>
        <taxon>Dikarya</taxon>
        <taxon>Ascomycota</taxon>
        <taxon>Pezizomycotina</taxon>
        <taxon>Sordariomycetes</taxon>
        <taxon>Sordariomycetidae</taxon>
        <taxon>Thyridiales</taxon>
        <taxon>Thyridiaceae</taxon>
        <taxon>Thyridium</taxon>
    </lineage>
</organism>
<dbReference type="RefSeq" id="XP_030999647.1">
    <property type="nucleotide sequence ID" value="XM_031134791.1"/>
</dbReference>
<dbReference type="InterPro" id="IPR036249">
    <property type="entry name" value="Thioredoxin-like_sf"/>
</dbReference>
<dbReference type="Gene3D" id="3.40.30.10">
    <property type="entry name" value="Glutaredoxin"/>
    <property type="match status" value="1"/>
</dbReference>
<dbReference type="Pfam" id="PF14497">
    <property type="entry name" value="GST_C_3"/>
    <property type="match status" value="1"/>
</dbReference>
<protein>
    <recommendedName>
        <fullName evidence="6">Glutathione S-transferase</fullName>
    </recommendedName>
</protein>
<dbReference type="InterPro" id="IPR040079">
    <property type="entry name" value="Glutathione_S-Trfase"/>
</dbReference>
<proteinExistence type="inferred from homology"/>
<dbReference type="EMBL" id="SKBQ01000129">
    <property type="protein sequence ID" value="TPX17936.1"/>
    <property type="molecule type" value="Genomic_DNA"/>
</dbReference>
<dbReference type="Pfam" id="PF02798">
    <property type="entry name" value="GST_N"/>
    <property type="match status" value="1"/>
</dbReference>
<dbReference type="Gene3D" id="1.20.1050.10">
    <property type="match status" value="1"/>
</dbReference>
<dbReference type="AlphaFoldDB" id="A0A507BF31"/>
<feature type="domain" description="GST C-terminal" evidence="3">
    <location>
        <begin position="126"/>
        <end position="251"/>
    </location>
</feature>
<dbReference type="SFLD" id="SFLDS00019">
    <property type="entry name" value="Glutathione_Transferase_(cytos"/>
    <property type="match status" value="1"/>
</dbReference>
<dbReference type="CDD" id="cd03046">
    <property type="entry name" value="GST_N_GTT1_like"/>
    <property type="match status" value="1"/>
</dbReference>
<dbReference type="Proteomes" id="UP000319257">
    <property type="component" value="Unassembled WGS sequence"/>
</dbReference>
<dbReference type="PROSITE" id="PS50404">
    <property type="entry name" value="GST_NTER"/>
    <property type="match status" value="1"/>
</dbReference>
<dbReference type="PANTHER" id="PTHR44051:SF9">
    <property type="entry name" value="GLUTATHIONE S-TRANSFERASE 1"/>
    <property type="match status" value="1"/>
</dbReference>
<dbReference type="PANTHER" id="PTHR44051">
    <property type="entry name" value="GLUTATHIONE S-TRANSFERASE-RELATED"/>
    <property type="match status" value="1"/>
</dbReference>
<feature type="domain" description="GST N-terminal" evidence="2">
    <location>
        <begin position="6"/>
        <end position="92"/>
    </location>
</feature>
<accession>A0A507BF31</accession>
<dbReference type="InterPro" id="IPR036282">
    <property type="entry name" value="Glutathione-S-Trfase_C_sf"/>
</dbReference>
<evidence type="ECO:0008006" key="6">
    <source>
        <dbReference type="Google" id="ProtNLM"/>
    </source>
</evidence>
<dbReference type="InParanoid" id="A0A507BF31"/>
<evidence type="ECO:0000259" key="3">
    <source>
        <dbReference type="PROSITE" id="PS50405"/>
    </source>
</evidence>
<dbReference type="InterPro" id="IPR004046">
    <property type="entry name" value="GST_C"/>
</dbReference>
<evidence type="ECO:0000256" key="1">
    <source>
        <dbReference type="ARBA" id="ARBA00007409"/>
    </source>
</evidence>
<name>A0A507BF31_9PEZI</name>
<dbReference type="STRING" id="1093900.A0A507BF31"/>
<comment type="caution">
    <text evidence="4">The sequence shown here is derived from an EMBL/GenBank/DDBJ whole genome shotgun (WGS) entry which is preliminary data.</text>
</comment>
<dbReference type="GeneID" id="41979446"/>